<keyword evidence="1" id="KW-0812">Transmembrane</keyword>
<evidence type="ECO:0000256" key="1">
    <source>
        <dbReference type="SAM" id="Phobius"/>
    </source>
</evidence>
<dbReference type="Proteomes" id="UP000327030">
    <property type="component" value="Chromosome PxyII"/>
</dbReference>
<evidence type="ECO:0000313" key="3">
    <source>
        <dbReference type="Proteomes" id="UP000327030"/>
    </source>
</evidence>
<sequence>MNFLKNHWPLVIMLALVIFFCIAFLTYAPQDTGAGIVVAYIGFVLALPICSFILSLWYGYRLTSVFKWLIVIACACPGIVLVAIMSKDFKIWDYWQMGAFSFVAALVGMIFGSLIKLVKNQIEKRRAD</sequence>
<accession>A0A5P6VUT9</accession>
<gene>
    <name evidence="2" type="ORF">FXF36_16020</name>
</gene>
<dbReference type="AlphaFoldDB" id="A0A5P6VUT9"/>
<feature type="transmembrane region" description="Helical" evidence="1">
    <location>
        <begin position="7"/>
        <end position="28"/>
    </location>
</feature>
<feature type="transmembrane region" description="Helical" evidence="1">
    <location>
        <begin position="97"/>
        <end position="118"/>
    </location>
</feature>
<dbReference type="KEGG" id="pxv:FXF36_16020"/>
<protein>
    <submittedName>
        <fullName evidence="2">Uncharacterized protein</fullName>
    </submittedName>
</protein>
<organism evidence="2 3">
    <name type="scientific">Pseudobutyrivibrio xylanivorans</name>
    <dbReference type="NCBI Taxonomy" id="185007"/>
    <lineage>
        <taxon>Bacteria</taxon>
        <taxon>Bacillati</taxon>
        <taxon>Bacillota</taxon>
        <taxon>Clostridia</taxon>
        <taxon>Lachnospirales</taxon>
        <taxon>Lachnospiraceae</taxon>
        <taxon>Pseudobutyrivibrio</taxon>
    </lineage>
</organism>
<evidence type="ECO:0000313" key="2">
    <source>
        <dbReference type="EMBL" id="QFJ56416.1"/>
    </source>
</evidence>
<dbReference type="EMBL" id="CP043030">
    <property type="protein sequence ID" value="QFJ56416.1"/>
    <property type="molecule type" value="Genomic_DNA"/>
</dbReference>
<feature type="transmembrane region" description="Helical" evidence="1">
    <location>
        <begin position="65"/>
        <end position="85"/>
    </location>
</feature>
<dbReference type="RefSeq" id="WP_151626092.1">
    <property type="nucleotide sequence ID" value="NZ_CP043030.1"/>
</dbReference>
<reference evidence="3" key="1">
    <citation type="submission" date="2019-08" db="EMBL/GenBank/DDBJ databases">
        <title>Complete Genome Sequence of the Polysaccharide-Degrading Rumen Bacterium Pseudobutyrivibrio xylanivorans MA3014.</title>
        <authorList>
            <person name="Palevich N."/>
            <person name="Maclean P.H."/>
            <person name="Kelly W.J."/>
            <person name="Leahy S.C."/>
            <person name="Rakonjac J."/>
            <person name="Attwood G.T."/>
        </authorList>
    </citation>
    <scope>NUCLEOTIDE SEQUENCE [LARGE SCALE GENOMIC DNA]</scope>
    <source>
        <strain evidence="3">MA3014</strain>
    </source>
</reference>
<dbReference type="OrthoDB" id="9939598at2"/>
<proteinExistence type="predicted"/>
<keyword evidence="1" id="KW-0472">Membrane</keyword>
<name>A0A5P6VUT9_PSEXY</name>
<keyword evidence="1" id="KW-1133">Transmembrane helix</keyword>
<feature type="transmembrane region" description="Helical" evidence="1">
    <location>
        <begin position="34"/>
        <end position="58"/>
    </location>
</feature>